<comment type="subcellular location">
    <subcellularLocation>
        <location evidence="1">Cell membrane</location>
        <topology evidence="1">Peripheral membrane protein</topology>
        <orientation evidence="1">Cytoplasmic side</orientation>
    </subcellularLocation>
</comment>
<keyword evidence="11" id="KW-1006">Bacterial flagellum protein export</keyword>
<dbReference type="FunFam" id="3.40.50.300:FF:000695">
    <property type="entry name" value="Flagellar biosynthesis regulator FlhF"/>
    <property type="match status" value="1"/>
</dbReference>
<dbReference type="GO" id="GO:0005047">
    <property type="term" value="F:signal recognition particle binding"/>
    <property type="evidence" value="ECO:0007669"/>
    <property type="project" value="TreeGrafter"/>
</dbReference>
<evidence type="ECO:0000256" key="9">
    <source>
        <dbReference type="ARBA" id="ARBA00023134"/>
    </source>
</evidence>
<keyword evidence="7" id="KW-1005">Bacterial flagellum biogenesis</keyword>
<evidence type="ECO:0000313" key="16">
    <source>
        <dbReference type="EMBL" id="XDT72750.1"/>
    </source>
</evidence>
<evidence type="ECO:0000256" key="4">
    <source>
        <dbReference type="ARBA" id="ARBA00022448"/>
    </source>
</evidence>
<dbReference type="NCBIfam" id="TIGR03499">
    <property type="entry name" value="FlhF"/>
    <property type="match status" value="1"/>
</dbReference>
<dbReference type="Gene3D" id="3.40.50.300">
    <property type="entry name" value="P-loop containing nucleotide triphosphate hydrolases"/>
    <property type="match status" value="1"/>
</dbReference>
<evidence type="ECO:0000259" key="15">
    <source>
        <dbReference type="SMART" id="SM00962"/>
    </source>
</evidence>
<evidence type="ECO:0000256" key="11">
    <source>
        <dbReference type="ARBA" id="ARBA00023225"/>
    </source>
</evidence>
<keyword evidence="16" id="KW-0969">Cilium</keyword>
<comment type="function">
    <text evidence="12">Necessary for flagellar biosynthesis. May be involved in translocation of the flagellum.</text>
</comment>
<organism evidence="16">
    <name type="scientific">Thermohahella caldifontis</name>
    <dbReference type="NCBI Taxonomy" id="3142973"/>
    <lineage>
        <taxon>Bacteria</taxon>
        <taxon>Pseudomonadati</taxon>
        <taxon>Pseudomonadota</taxon>
        <taxon>Gammaproteobacteria</taxon>
        <taxon>Oceanospirillales</taxon>
        <taxon>Hahellaceae</taxon>
        <taxon>Thermohahella</taxon>
    </lineage>
</organism>
<evidence type="ECO:0000256" key="14">
    <source>
        <dbReference type="SAM" id="Coils"/>
    </source>
</evidence>
<evidence type="ECO:0000256" key="3">
    <source>
        <dbReference type="ARBA" id="ARBA00014919"/>
    </source>
</evidence>
<keyword evidence="9" id="KW-0342">GTP-binding</keyword>
<keyword evidence="16" id="KW-0966">Cell projection</keyword>
<dbReference type="KEGG" id="tcd:AAIA72_01840"/>
<feature type="coiled-coil region" evidence="14">
    <location>
        <begin position="67"/>
        <end position="94"/>
    </location>
</feature>
<reference evidence="16" key="1">
    <citation type="submission" date="2024-05" db="EMBL/GenBank/DDBJ databases">
        <title>Genome sequencing of novel strain.</title>
        <authorList>
            <person name="Ganbat D."/>
            <person name="Ganbat S."/>
            <person name="Lee S.-J."/>
        </authorList>
    </citation>
    <scope>NUCLEOTIDE SEQUENCE</scope>
    <source>
        <strain evidence="16">SMD15-11</strain>
    </source>
</reference>
<dbReference type="CDD" id="cd17873">
    <property type="entry name" value="FlhF"/>
    <property type="match status" value="1"/>
</dbReference>
<dbReference type="GO" id="GO:0005525">
    <property type="term" value="F:GTP binding"/>
    <property type="evidence" value="ECO:0007669"/>
    <property type="project" value="UniProtKB-UniRule"/>
</dbReference>
<evidence type="ECO:0000256" key="12">
    <source>
        <dbReference type="ARBA" id="ARBA00025337"/>
    </source>
</evidence>
<accession>A0AB39UXK7</accession>
<protein>
    <recommendedName>
        <fullName evidence="3 13">Flagellar biosynthesis protein FlhF</fullName>
    </recommendedName>
</protein>
<keyword evidence="8" id="KW-0653">Protein transport</keyword>
<gene>
    <name evidence="16" type="primary">flhF</name>
    <name evidence="16" type="ORF">AAIA72_01840</name>
</gene>
<dbReference type="InterPro" id="IPR000897">
    <property type="entry name" value="SRP54_GTPase_dom"/>
</dbReference>
<proteinExistence type="inferred from homology"/>
<evidence type="ECO:0000256" key="2">
    <source>
        <dbReference type="ARBA" id="ARBA00008531"/>
    </source>
</evidence>
<dbReference type="InterPro" id="IPR047040">
    <property type="entry name" value="FlhF__GTPase_dom"/>
</dbReference>
<dbReference type="InterPro" id="IPR020006">
    <property type="entry name" value="FlhF"/>
</dbReference>
<dbReference type="SUPFAM" id="SSF52540">
    <property type="entry name" value="P-loop containing nucleoside triphosphate hydrolases"/>
    <property type="match status" value="1"/>
</dbReference>
<keyword evidence="14" id="KW-0175">Coiled coil</keyword>
<dbReference type="GO" id="GO:0005886">
    <property type="term" value="C:plasma membrane"/>
    <property type="evidence" value="ECO:0007669"/>
    <property type="project" value="UniProtKB-SubCell"/>
</dbReference>
<sequence>MNVKRYIAPNMQEALKRVREELGADAMILSTRKVPEGMEVVCALDYNPEQAHQEAPVSAPRPDAEVARRHATRRALLDEELERARQRIQKIQAGGEPEVVARREDAAKEVGVPAGGDAAKPDGLVSEALAAMQAEIAALKVLLSESAERPVRDPVDMRLTGLGLTEELSSRIVRNLPAGDEEARWQLALKALAAMVPVMDLDESERPCALALVGPTGAGKTTTIAKLAARWIQLHGREGLALVTTDCYRVGAASQLLTLGKLLRVPVHVVPENGSLKAVLDSLADHRRVLIDTAGLTSRDPNGERQVRSLQSCGRRVKKILVLSAVSQAQVMKSNYHYYKMLGLSGCVITKLDEACALGQALGLSIQEQLPIACYTDGQHIARDLHPATGQSLVARAVTLDRQDSPHTARAGLVG</sequence>
<feature type="domain" description="SRP54-type proteins GTP-binding" evidence="15">
    <location>
        <begin position="207"/>
        <end position="399"/>
    </location>
</feature>
<keyword evidence="10" id="KW-0472">Membrane</keyword>
<dbReference type="GO" id="GO:0006614">
    <property type="term" value="P:SRP-dependent cotranslational protein targeting to membrane"/>
    <property type="evidence" value="ECO:0007669"/>
    <property type="project" value="UniProtKB-UniRule"/>
</dbReference>
<evidence type="ECO:0000256" key="6">
    <source>
        <dbReference type="ARBA" id="ARBA00022741"/>
    </source>
</evidence>
<dbReference type="PANTHER" id="PTHR43134">
    <property type="entry name" value="SIGNAL RECOGNITION PARTICLE RECEPTOR SUBUNIT ALPHA"/>
    <property type="match status" value="1"/>
</dbReference>
<dbReference type="GO" id="GO:0015031">
    <property type="term" value="P:protein transport"/>
    <property type="evidence" value="ECO:0007669"/>
    <property type="project" value="UniProtKB-KW"/>
</dbReference>
<dbReference type="SMART" id="SM00962">
    <property type="entry name" value="SRP54"/>
    <property type="match status" value="1"/>
</dbReference>
<evidence type="ECO:0000256" key="1">
    <source>
        <dbReference type="ARBA" id="ARBA00004413"/>
    </source>
</evidence>
<keyword evidence="6" id="KW-0547">Nucleotide-binding</keyword>
<dbReference type="AlphaFoldDB" id="A0AB39UXK7"/>
<evidence type="ECO:0000256" key="10">
    <source>
        <dbReference type="ARBA" id="ARBA00023136"/>
    </source>
</evidence>
<keyword evidence="5" id="KW-1003">Cell membrane</keyword>
<dbReference type="EMBL" id="CP154858">
    <property type="protein sequence ID" value="XDT72750.1"/>
    <property type="molecule type" value="Genomic_DNA"/>
</dbReference>
<keyword evidence="16" id="KW-0282">Flagellum</keyword>
<dbReference type="GO" id="GO:0003924">
    <property type="term" value="F:GTPase activity"/>
    <property type="evidence" value="ECO:0007669"/>
    <property type="project" value="UniProtKB-UniRule"/>
</dbReference>
<dbReference type="InterPro" id="IPR027417">
    <property type="entry name" value="P-loop_NTPase"/>
</dbReference>
<dbReference type="GO" id="GO:0044781">
    <property type="term" value="P:bacterial-type flagellum organization"/>
    <property type="evidence" value="ECO:0007669"/>
    <property type="project" value="UniProtKB-UniRule"/>
</dbReference>
<dbReference type="RefSeq" id="WP_369601754.1">
    <property type="nucleotide sequence ID" value="NZ_CP154858.1"/>
</dbReference>
<evidence type="ECO:0000256" key="5">
    <source>
        <dbReference type="ARBA" id="ARBA00022475"/>
    </source>
</evidence>
<dbReference type="Gene3D" id="1.20.120.1380">
    <property type="entry name" value="Flagellar FlhF biosynthesis protein, N domain"/>
    <property type="match status" value="1"/>
</dbReference>
<keyword evidence="4" id="KW-0813">Transport</keyword>
<dbReference type="PANTHER" id="PTHR43134:SF3">
    <property type="entry name" value="FLAGELLAR BIOSYNTHESIS PROTEIN FLHF"/>
    <property type="match status" value="1"/>
</dbReference>
<comment type="similarity">
    <text evidence="2">Belongs to the GTP-binding SRP family.</text>
</comment>
<evidence type="ECO:0000256" key="8">
    <source>
        <dbReference type="ARBA" id="ARBA00022927"/>
    </source>
</evidence>
<evidence type="ECO:0000256" key="7">
    <source>
        <dbReference type="ARBA" id="ARBA00022795"/>
    </source>
</evidence>
<name>A0AB39UXK7_9GAMM</name>
<evidence type="ECO:0000256" key="13">
    <source>
        <dbReference type="NCBIfam" id="TIGR03499"/>
    </source>
</evidence>
<dbReference type="Pfam" id="PF00448">
    <property type="entry name" value="SRP54"/>
    <property type="match status" value="1"/>
</dbReference>